<comment type="pathway">
    <text evidence="6">Amine and polyamine biosynthesis; putrescine biosynthesis via L-ornithine pathway; putrescine from L-ornithine: step 1/1.</text>
</comment>
<dbReference type="SUPFAM" id="SSF51419">
    <property type="entry name" value="PLP-binding barrel"/>
    <property type="match status" value="1"/>
</dbReference>
<dbReference type="PANTHER" id="PTHR11482">
    <property type="entry name" value="ARGININE/DIAMINOPIMELATE/ORNITHINE DECARBOXYLASE"/>
    <property type="match status" value="1"/>
</dbReference>
<feature type="non-terminal residue" evidence="12">
    <location>
        <position position="563"/>
    </location>
</feature>
<protein>
    <recommendedName>
        <fullName evidence="7">ornithine decarboxylase</fullName>
        <ecNumber evidence="7">4.1.1.17</ecNumber>
    </recommendedName>
</protein>
<feature type="active site" description="Proton donor" evidence="10">
    <location>
        <position position="369"/>
    </location>
</feature>
<evidence type="ECO:0000259" key="11">
    <source>
        <dbReference type="Pfam" id="PF02784"/>
    </source>
</evidence>
<dbReference type="EMBL" id="JAHLQT010041065">
    <property type="protein sequence ID" value="KAG7155579.1"/>
    <property type="molecule type" value="Genomic_DNA"/>
</dbReference>
<keyword evidence="5" id="KW-0456">Lyase</keyword>
<dbReference type="InterPro" id="IPR022657">
    <property type="entry name" value="De-COase2_CS"/>
</dbReference>
<dbReference type="InterPro" id="IPR000183">
    <property type="entry name" value="Orn/DAP/Arg_de-COase"/>
</dbReference>
<gene>
    <name evidence="12" type="primary">ODC1-L</name>
    <name evidence="12" type="ORF">Hamer_G015943</name>
</gene>
<feature type="domain" description="Orn/DAP/Arg decarboxylase 2 N-terminal" evidence="11">
    <location>
        <begin position="187"/>
        <end position="298"/>
    </location>
</feature>
<keyword evidence="3 10" id="KW-0663">Pyridoxal phosphate</keyword>
<dbReference type="InterPro" id="IPR022653">
    <property type="entry name" value="De-COase2_pyr-phos_BS"/>
</dbReference>
<proteinExistence type="inferred from homology"/>
<dbReference type="PANTHER" id="PTHR11482:SF6">
    <property type="entry name" value="ORNITHINE DECARBOXYLASE 1-RELATED"/>
    <property type="match status" value="1"/>
</dbReference>
<comment type="similarity">
    <text evidence="2">Belongs to the Orn/Lys/Arg decarboxylase class-II family.</text>
</comment>
<dbReference type="InterPro" id="IPR009006">
    <property type="entry name" value="Ala_racemase/Decarboxylase_C"/>
</dbReference>
<evidence type="ECO:0000256" key="9">
    <source>
        <dbReference type="ARBA" id="ARBA00049127"/>
    </source>
</evidence>
<comment type="subunit">
    <text evidence="8">Homodimer. Only the dimer is catalytically active, as the active sites are constructed of residues from both monomers.</text>
</comment>
<feature type="modified residue" description="N6-(pyridoxal phosphate)lysine" evidence="10">
    <location>
        <position position="110"/>
    </location>
</feature>
<comment type="catalytic activity">
    <reaction evidence="9">
        <text>L-ornithine + H(+) = putrescine + CO2</text>
        <dbReference type="Rhea" id="RHEA:22964"/>
        <dbReference type="ChEBI" id="CHEBI:15378"/>
        <dbReference type="ChEBI" id="CHEBI:16526"/>
        <dbReference type="ChEBI" id="CHEBI:46911"/>
        <dbReference type="ChEBI" id="CHEBI:326268"/>
        <dbReference type="EC" id="4.1.1.17"/>
    </reaction>
</comment>
<name>A0A8J5JF61_HOMAM</name>
<accession>A0A8J5JF61</accession>
<evidence type="ECO:0000313" key="12">
    <source>
        <dbReference type="EMBL" id="KAG7155579.1"/>
    </source>
</evidence>
<comment type="cofactor">
    <cofactor evidence="1 10">
        <name>pyridoxal 5'-phosphate</name>
        <dbReference type="ChEBI" id="CHEBI:597326"/>
    </cofactor>
</comment>
<evidence type="ECO:0000256" key="10">
    <source>
        <dbReference type="PIRSR" id="PIRSR600183-50"/>
    </source>
</evidence>
<evidence type="ECO:0000256" key="2">
    <source>
        <dbReference type="ARBA" id="ARBA00008872"/>
    </source>
</evidence>
<dbReference type="GO" id="GO:0033387">
    <property type="term" value="P:putrescine biosynthetic process from arginine, via ornithine"/>
    <property type="evidence" value="ECO:0007669"/>
    <property type="project" value="TreeGrafter"/>
</dbReference>
<reference evidence="12" key="1">
    <citation type="journal article" date="2021" name="Sci. Adv.">
        <title>The American lobster genome reveals insights on longevity, neural, and immune adaptations.</title>
        <authorList>
            <person name="Polinski J.M."/>
            <person name="Zimin A.V."/>
            <person name="Clark K.F."/>
            <person name="Kohn A.B."/>
            <person name="Sadowski N."/>
            <person name="Timp W."/>
            <person name="Ptitsyn A."/>
            <person name="Khanna P."/>
            <person name="Romanova D.Y."/>
            <person name="Williams P."/>
            <person name="Greenwood S.J."/>
            <person name="Moroz L.L."/>
            <person name="Walt D.R."/>
            <person name="Bodnar A.G."/>
        </authorList>
    </citation>
    <scope>NUCLEOTIDE SEQUENCE</scope>
    <source>
        <strain evidence="12">GMGI-L3</strain>
    </source>
</reference>
<dbReference type="SUPFAM" id="SSF50621">
    <property type="entry name" value="Alanine racemase C-terminal domain-like"/>
    <property type="match status" value="1"/>
</dbReference>
<dbReference type="Pfam" id="PF02784">
    <property type="entry name" value="Orn_Arg_deC_N"/>
    <property type="match status" value="2"/>
</dbReference>
<evidence type="ECO:0000313" key="13">
    <source>
        <dbReference type="Proteomes" id="UP000747542"/>
    </source>
</evidence>
<keyword evidence="13" id="KW-1185">Reference proteome</keyword>
<comment type="caution">
    <text evidence="12">The sequence shown here is derived from an EMBL/GenBank/DDBJ whole genome shotgun (WGS) entry which is preliminary data.</text>
</comment>
<dbReference type="Gene3D" id="3.20.20.10">
    <property type="entry name" value="Alanine racemase"/>
    <property type="match status" value="1"/>
</dbReference>
<dbReference type="InterPro" id="IPR029066">
    <property type="entry name" value="PLP-binding_barrel"/>
</dbReference>
<dbReference type="EC" id="4.1.1.17" evidence="7"/>
<dbReference type="AlphaFoldDB" id="A0A8J5JF61"/>
<dbReference type="FunFam" id="2.40.37.10:FF:000005">
    <property type="entry name" value="Ornithine decarboxylase"/>
    <property type="match status" value="1"/>
</dbReference>
<dbReference type="PRINTS" id="PR01179">
    <property type="entry name" value="ODADCRBXLASE"/>
</dbReference>
<evidence type="ECO:0000256" key="4">
    <source>
        <dbReference type="ARBA" id="ARBA00023115"/>
    </source>
</evidence>
<dbReference type="Proteomes" id="UP000747542">
    <property type="component" value="Unassembled WGS sequence"/>
</dbReference>
<evidence type="ECO:0000256" key="6">
    <source>
        <dbReference type="ARBA" id="ARBA00034115"/>
    </source>
</evidence>
<dbReference type="GO" id="GO:0005737">
    <property type="term" value="C:cytoplasm"/>
    <property type="evidence" value="ECO:0007669"/>
    <property type="project" value="TreeGrafter"/>
</dbReference>
<evidence type="ECO:0000256" key="1">
    <source>
        <dbReference type="ARBA" id="ARBA00001933"/>
    </source>
</evidence>
<evidence type="ECO:0000256" key="3">
    <source>
        <dbReference type="ARBA" id="ARBA00022898"/>
    </source>
</evidence>
<evidence type="ECO:0000256" key="5">
    <source>
        <dbReference type="ARBA" id="ARBA00023239"/>
    </source>
</evidence>
<dbReference type="Gene3D" id="2.40.37.10">
    <property type="entry name" value="Lyase, Ornithine Decarboxylase, Chain A, domain 1"/>
    <property type="match status" value="1"/>
</dbReference>
<sequence>GRYSGSRLDQCTFTLYGGNWRFTLNGLPPWLIHITVEVTRTTREPLLECNFFAGSARILNEETVMDVVKDLAQDLGQDEPFYILNVGDIVQKIKIWRLKMPRVKPFYAVKCNDDPTVLEILAALGTGFDCASKAEMQKVLQMGVDPSRIIYAHPCKPASHLRQAAKFNIPLMTFDNETELLKCPLGIKFGVLPQDAGPLLATARSLDLNIVGVSFHVGSGCREPAVYYRAIAAAKQLFDEAEALGFTPNLLDIGGGFPGCRNSPLDEVADHVNKALDEFFPEDTGVKVIAEPGRYVVASAFTLATSILAKREVCDNNGTITSVMYYINDGVYGSFNCTIYDHQTVHPILLEEPAKDEPYMPCSIWGPTCDGLDQVISEIRLPRLSCGDWLIWPEMGAYTLAAAGTFNGFPLPKVHVVVPHHTWLYLEEHLGSTVNFNSVGGASFLGGCSGTNLPVAEDSVSSTNSAYCSCAATFDNINLEEQLAQLTVIDVGEIREDCSKGKYNGKVAVQLMIYIKHWNFVTVACQFRQHTVVELHVIAVTVLIFPFGSYSSIMTFQVLLWNL</sequence>
<dbReference type="CDD" id="cd00622">
    <property type="entry name" value="PLPDE_III_ODC"/>
    <property type="match status" value="1"/>
</dbReference>
<dbReference type="GO" id="GO:0004586">
    <property type="term" value="F:ornithine decarboxylase activity"/>
    <property type="evidence" value="ECO:0007669"/>
    <property type="project" value="UniProtKB-EC"/>
</dbReference>
<dbReference type="InterPro" id="IPR002433">
    <property type="entry name" value="Orn_de-COase"/>
</dbReference>
<organism evidence="12 13">
    <name type="scientific">Homarus americanus</name>
    <name type="common">American lobster</name>
    <dbReference type="NCBI Taxonomy" id="6706"/>
    <lineage>
        <taxon>Eukaryota</taxon>
        <taxon>Metazoa</taxon>
        <taxon>Ecdysozoa</taxon>
        <taxon>Arthropoda</taxon>
        <taxon>Crustacea</taxon>
        <taxon>Multicrustacea</taxon>
        <taxon>Malacostraca</taxon>
        <taxon>Eumalacostraca</taxon>
        <taxon>Eucarida</taxon>
        <taxon>Decapoda</taxon>
        <taxon>Pleocyemata</taxon>
        <taxon>Astacidea</taxon>
        <taxon>Nephropoidea</taxon>
        <taxon>Nephropidae</taxon>
        <taxon>Homarus</taxon>
    </lineage>
</organism>
<dbReference type="PROSITE" id="PS00879">
    <property type="entry name" value="ODR_DC_2_2"/>
    <property type="match status" value="1"/>
</dbReference>
<evidence type="ECO:0000256" key="8">
    <source>
        <dbReference type="ARBA" id="ARBA00046672"/>
    </source>
</evidence>
<evidence type="ECO:0000256" key="7">
    <source>
        <dbReference type="ARBA" id="ARBA00034138"/>
    </source>
</evidence>
<dbReference type="PROSITE" id="PS00878">
    <property type="entry name" value="ODR_DC_2_1"/>
    <property type="match status" value="1"/>
</dbReference>
<keyword evidence="4" id="KW-0620">Polyamine biosynthesis</keyword>
<feature type="domain" description="Orn/DAP/Arg decarboxylase 2 N-terminal" evidence="11">
    <location>
        <begin position="87"/>
        <end position="182"/>
    </location>
</feature>
<dbReference type="InterPro" id="IPR022644">
    <property type="entry name" value="De-COase2_N"/>
</dbReference>
<dbReference type="PRINTS" id="PR01182">
    <property type="entry name" value="ORNDCRBXLASE"/>
</dbReference>